<evidence type="ECO:0000313" key="3">
    <source>
        <dbReference type="EMBL" id="SNQ60343.1"/>
    </source>
</evidence>
<dbReference type="Gene3D" id="3.30.360.10">
    <property type="entry name" value="Dihydrodipicolinate Reductase, domain 2"/>
    <property type="match status" value="1"/>
</dbReference>
<dbReference type="EMBL" id="FZMP01000085">
    <property type="protein sequence ID" value="SNQ60343.1"/>
    <property type="molecule type" value="Genomic_DNA"/>
</dbReference>
<protein>
    <submittedName>
        <fullName evidence="3">Saccharopine dehydrogenase</fullName>
    </submittedName>
</protein>
<name>A0A284VMA8_9EURY</name>
<keyword evidence="4" id="KW-1185">Reference proteome</keyword>
<dbReference type="SUPFAM" id="SSF51735">
    <property type="entry name" value="NAD(P)-binding Rossmann-fold domains"/>
    <property type="match status" value="1"/>
</dbReference>
<feature type="domain" description="Saccharopine dehydrogenase-like C-terminal" evidence="2">
    <location>
        <begin position="128"/>
        <end position="376"/>
    </location>
</feature>
<reference evidence="4" key="1">
    <citation type="submission" date="2017-06" db="EMBL/GenBank/DDBJ databases">
        <authorList>
            <person name="Cremers G."/>
        </authorList>
    </citation>
    <scope>NUCLEOTIDE SEQUENCE [LARGE SCALE GENOMIC DNA]</scope>
</reference>
<dbReference type="Gene3D" id="3.40.50.720">
    <property type="entry name" value="NAD(P)-binding Rossmann-like Domain"/>
    <property type="match status" value="2"/>
</dbReference>
<evidence type="ECO:0000259" key="1">
    <source>
        <dbReference type="Pfam" id="PF03435"/>
    </source>
</evidence>
<dbReference type="InterPro" id="IPR005097">
    <property type="entry name" value="Sacchrp_dh_NADP-bd"/>
</dbReference>
<dbReference type="InterPro" id="IPR032095">
    <property type="entry name" value="Sacchrp_dh-like_C"/>
</dbReference>
<evidence type="ECO:0000313" key="4">
    <source>
        <dbReference type="Proteomes" id="UP000218615"/>
    </source>
</evidence>
<dbReference type="Pfam" id="PF03435">
    <property type="entry name" value="Sacchrp_dh_NADP"/>
    <property type="match status" value="1"/>
</dbReference>
<feature type="domain" description="Saccharopine dehydrogenase NADP binding" evidence="1">
    <location>
        <begin position="3"/>
        <end position="124"/>
    </location>
</feature>
<accession>A0A284VMA8</accession>
<evidence type="ECO:0000259" key="2">
    <source>
        <dbReference type="Pfam" id="PF16653"/>
    </source>
</evidence>
<dbReference type="Pfam" id="PF16653">
    <property type="entry name" value="Sacchrp_dh_C"/>
    <property type="match status" value="1"/>
</dbReference>
<dbReference type="AlphaFoldDB" id="A0A284VMA8"/>
<dbReference type="Proteomes" id="UP000218615">
    <property type="component" value="Unassembled WGS sequence"/>
</dbReference>
<dbReference type="PANTHER" id="PTHR43796:SF2">
    <property type="entry name" value="CARBOXYNORSPERMIDINE SYNTHASE"/>
    <property type="match status" value="1"/>
</dbReference>
<gene>
    <name evidence="3" type="ORF">MNV_1750009</name>
</gene>
<dbReference type="PANTHER" id="PTHR43796">
    <property type="entry name" value="CARBOXYNORSPERMIDINE SYNTHASE"/>
    <property type="match status" value="1"/>
</dbReference>
<dbReference type="RefSeq" id="WP_096204662.1">
    <property type="nucleotide sequence ID" value="NZ_FZMP01000085.1"/>
</dbReference>
<dbReference type="InterPro" id="IPR036291">
    <property type="entry name" value="NAD(P)-bd_dom_sf"/>
</dbReference>
<dbReference type="OrthoDB" id="144472at2157"/>
<organism evidence="3 4">
    <name type="scientific">Candidatus Methanoperedens nitratireducens</name>
    <dbReference type="NCBI Taxonomy" id="1392998"/>
    <lineage>
        <taxon>Archaea</taxon>
        <taxon>Methanobacteriati</taxon>
        <taxon>Methanobacteriota</taxon>
        <taxon>Stenosarchaea group</taxon>
        <taxon>Methanomicrobia</taxon>
        <taxon>Methanosarcinales</taxon>
        <taxon>ANME-2 cluster</taxon>
        <taxon>Candidatus Methanoperedentaceae</taxon>
        <taxon>Candidatus Methanoperedens</taxon>
    </lineage>
</organism>
<sequence>MKIVVLGGYGEMGRITVIDLFETFKGTIVVAGRNEEKAKAFAESFKHNNIEWARADADEPQELIELLKGSDVVINATQYTTNLQVMEAALSAGANYVDLGGLFHMTKKQLKMNNSFEKKGKLAVAGCGATPGITNIMAAYGSGLLDTIDSIHVQFADKDYTKYDMPFVVPYSMRTIFDEFSMEPAVFSEGKLKYVKPLSGEEEIEFPPPVDRATCFYTLHSEVATFPSSFKDKGIKNCSFKGGFPKEFVEKIKFLIDTGFASTTPVKYKNIDVVPLDFTVSLLNRFISEKDRIKDVEFLRVELRGKRERKTRNAVVYCESRSNSRWNIPAGTWDTGVPPSIIAQMIAENKIEKRGVMPPELCIYPELFFGELAKRKIYISFQENRESIQNLTGAKRH</sequence>
<proteinExistence type="predicted"/>